<dbReference type="PANTHER" id="PTHR11692:SF0">
    <property type="entry name" value="BIFUNCTIONAL PURINE BIOSYNTHESIS PROTEIN ATIC"/>
    <property type="match status" value="1"/>
</dbReference>
<dbReference type="SUPFAM" id="SSF53927">
    <property type="entry name" value="Cytidine deaminase-like"/>
    <property type="match status" value="1"/>
</dbReference>
<dbReference type="SUPFAM" id="SSF52335">
    <property type="entry name" value="Methylglyoxal synthase-like"/>
    <property type="match status" value="1"/>
</dbReference>
<dbReference type="NCBIfam" id="NF002049">
    <property type="entry name" value="PRK00881.1"/>
    <property type="match status" value="1"/>
</dbReference>
<dbReference type="CDD" id="cd01421">
    <property type="entry name" value="IMPCH"/>
    <property type="match status" value="1"/>
</dbReference>
<dbReference type="EMBL" id="PVNL01000122">
    <property type="protein sequence ID" value="PRP99054.1"/>
    <property type="molecule type" value="Genomic_DNA"/>
</dbReference>
<dbReference type="Pfam" id="PF02142">
    <property type="entry name" value="MGS"/>
    <property type="match status" value="1"/>
</dbReference>
<keyword evidence="7 10" id="KW-0511">Multifunctional enzyme</keyword>
<dbReference type="Gene3D" id="3.40.140.20">
    <property type="match status" value="2"/>
</dbReference>
<dbReference type="InterPro" id="IPR011607">
    <property type="entry name" value="MGS-like_dom"/>
</dbReference>
<accession>A0A2S9Y1S7</accession>
<dbReference type="EC" id="3.5.4.10" evidence="10"/>
<name>A0A2S9Y1S7_9BACT</name>
<dbReference type="EC" id="2.1.2.3" evidence="10"/>
<keyword evidence="4 10" id="KW-0808">Transferase</keyword>
<keyword evidence="5 10" id="KW-0658">Purine biosynthesis</keyword>
<dbReference type="FunFam" id="3.40.50.1380:FF:000001">
    <property type="entry name" value="Bifunctional purine biosynthesis protein PurH"/>
    <property type="match status" value="1"/>
</dbReference>
<dbReference type="GO" id="GO:0005829">
    <property type="term" value="C:cytosol"/>
    <property type="evidence" value="ECO:0007669"/>
    <property type="project" value="TreeGrafter"/>
</dbReference>
<gene>
    <name evidence="10 12" type="primary">purH</name>
    <name evidence="12" type="ORF">ENSA7_64400</name>
</gene>
<dbReference type="InterPro" id="IPR002695">
    <property type="entry name" value="PurH-like"/>
</dbReference>
<evidence type="ECO:0000256" key="1">
    <source>
        <dbReference type="ARBA" id="ARBA00004844"/>
    </source>
</evidence>
<dbReference type="InterPro" id="IPR036914">
    <property type="entry name" value="MGS-like_dom_sf"/>
</dbReference>
<dbReference type="AlphaFoldDB" id="A0A2S9Y1S7"/>
<dbReference type="InterPro" id="IPR024051">
    <property type="entry name" value="AICAR_Tfase_dup_dom_sf"/>
</dbReference>
<evidence type="ECO:0000256" key="9">
    <source>
        <dbReference type="ARBA" id="ARBA00050687"/>
    </source>
</evidence>
<evidence type="ECO:0000256" key="2">
    <source>
        <dbReference type="ARBA" id="ARBA00004954"/>
    </source>
</evidence>
<dbReference type="SMART" id="SM00798">
    <property type="entry name" value="AICARFT_IMPCHas"/>
    <property type="match status" value="1"/>
</dbReference>
<evidence type="ECO:0000256" key="8">
    <source>
        <dbReference type="ARBA" id="ARBA00050488"/>
    </source>
</evidence>
<evidence type="ECO:0000256" key="6">
    <source>
        <dbReference type="ARBA" id="ARBA00022801"/>
    </source>
</evidence>
<proteinExistence type="inferred from homology"/>
<evidence type="ECO:0000256" key="4">
    <source>
        <dbReference type="ARBA" id="ARBA00022679"/>
    </source>
</evidence>
<sequence length="559" mass="58678">MWGLEPGLRWRAGQGVWYRAGVSTSAAPLRRALVSVSDKSNLATLADILIAHKVEVLSTGGTHKALLELGVAVVKVSEFTGAPEILDGRVKTLHPKIHGGILALPTAAHQAELELHGIAAIDLVVVNLYPFMQTIRAPGASFADAIENIDIGGPTMVRAAAKNWGRVAVVVDPSDYAALGEALGQHGGAVPEGLRRSLARKAFAHTASYDAAIADYLARHDDEGQAIDPAAITPGLFVSGEPLAELRYGENPHQSARFFRTDYAAAEQTGLDRALIHQGKALSYNNLLDADAALGLIRDLHAGLPEGGRAAAVFKHLSPCGAAIGTDGEPLADVFVRAREADAESAFGGIVSVNQTVDADLAARLIEGFLEVVIAPGYTPEARALLAKKKRMRVLELPQMFAPVAGPPPLRLRSVAGGVLVQREDLIGVAARDGQVPTKRAPTAAELSSLDLGQRVAKHVRSNAIVLVRDNVTVGIGGGQTSRVEAVRQALSRAGEAAKGAVLASDAFFPFRDSVDAAAQAGVRAIIQPAGSMRDAEVVAACDEHDVAMVATGERHFRH</sequence>
<dbReference type="PROSITE" id="PS51855">
    <property type="entry name" value="MGS"/>
    <property type="match status" value="1"/>
</dbReference>
<dbReference type="UniPathway" id="UPA00074">
    <property type="reaction ID" value="UER00133"/>
</dbReference>
<dbReference type="GO" id="GO:0003937">
    <property type="term" value="F:IMP cyclohydrolase activity"/>
    <property type="evidence" value="ECO:0007669"/>
    <property type="project" value="UniProtKB-UniRule"/>
</dbReference>
<reference evidence="12 13" key="1">
    <citation type="submission" date="2018-03" db="EMBL/GenBank/DDBJ databases">
        <title>Draft Genome Sequences of the Obligatory Marine Myxobacteria Enhygromyxa salina SWB007.</title>
        <authorList>
            <person name="Poehlein A."/>
            <person name="Moghaddam J.A."/>
            <person name="Harms H."/>
            <person name="Alanjari M."/>
            <person name="Koenig G.M."/>
            <person name="Daniel R."/>
            <person name="Schaeberle T.F."/>
        </authorList>
    </citation>
    <scope>NUCLEOTIDE SEQUENCE [LARGE SCALE GENOMIC DNA]</scope>
    <source>
        <strain evidence="12 13">SWB007</strain>
    </source>
</reference>
<dbReference type="Proteomes" id="UP000238823">
    <property type="component" value="Unassembled WGS sequence"/>
</dbReference>
<evidence type="ECO:0000313" key="12">
    <source>
        <dbReference type="EMBL" id="PRP99054.1"/>
    </source>
</evidence>
<dbReference type="SMART" id="SM00851">
    <property type="entry name" value="MGS"/>
    <property type="match status" value="1"/>
</dbReference>
<dbReference type="GO" id="GO:0006189">
    <property type="term" value="P:'de novo' IMP biosynthetic process"/>
    <property type="evidence" value="ECO:0007669"/>
    <property type="project" value="UniProtKB-UniRule"/>
</dbReference>
<comment type="pathway">
    <text evidence="1 10">Purine metabolism; IMP biosynthesis via de novo pathway; IMP from 5-formamido-1-(5-phospho-D-ribosyl)imidazole-4-carboxamide: step 1/1.</text>
</comment>
<evidence type="ECO:0000313" key="13">
    <source>
        <dbReference type="Proteomes" id="UP000238823"/>
    </source>
</evidence>
<organism evidence="12 13">
    <name type="scientific">Enhygromyxa salina</name>
    <dbReference type="NCBI Taxonomy" id="215803"/>
    <lineage>
        <taxon>Bacteria</taxon>
        <taxon>Pseudomonadati</taxon>
        <taxon>Myxococcota</taxon>
        <taxon>Polyangia</taxon>
        <taxon>Nannocystales</taxon>
        <taxon>Nannocystaceae</taxon>
        <taxon>Enhygromyxa</taxon>
    </lineage>
</organism>
<comment type="catalytic activity">
    <reaction evidence="8 10">
        <text>(6R)-10-formyltetrahydrofolate + 5-amino-1-(5-phospho-beta-D-ribosyl)imidazole-4-carboxamide = 5-formamido-1-(5-phospho-D-ribosyl)imidazole-4-carboxamide + (6S)-5,6,7,8-tetrahydrofolate</text>
        <dbReference type="Rhea" id="RHEA:22192"/>
        <dbReference type="ChEBI" id="CHEBI:57453"/>
        <dbReference type="ChEBI" id="CHEBI:58467"/>
        <dbReference type="ChEBI" id="CHEBI:58475"/>
        <dbReference type="ChEBI" id="CHEBI:195366"/>
        <dbReference type="EC" id="2.1.2.3"/>
    </reaction>
</comment>
<dbReference type="InterPro" id="IPR016193">
    <property type="entry name" value="Cytidine_deaminase-like"/>
</dbReference>
<comment type="caution">
    <text evidence="12">The sequence shown here is derived from an EMBL/GenBank/DDBJ whole genome shotgun (WGS) entry which is preliminary data.</text>
</comment>
<evidence type="ECO:0000256" key="7">
    <source>
        <dbReference type="ARBA" id="ARBA00023268"/>
    </source>
</evidence>
<dbReference type="PANTHER" id="PTHR11692">
    <property type="entry name" value="BIFUNCTIONAL PURINE BIOSYNTHESIS PROTEIN PURH"/>
    <property type="match status" value="1"/>
</dbReference>
<dbReference type="FunFam" id="3.40.140.20:FF:000001">
    <property type="entry name" value="Bifunctional purine biosynthesis protein PurH"/>
    <property type="match status" value="1"/>
</dbReference>
<comment type="similarity">
    <text evidence="3 10">Belongs to the PurH family.</text>
</comment>
<evidence type="ECO:0000256" key="5">
    <source>
        <dbReference type="ARBA" id="ARBA00022755"/>
    </source>
</evidence>
<dbReference type="PIRSF" id="PIRSF000414">
    <property type="entry name" value="AICARFT_IMPCHas"/>
    <property type="match status" value="1"/>
</dbReference>
<dbReference type="Pfam" id="PF01808">
    <property type="entry name" value="AICARFT_IMPCHas"/>
    <property type="match status" value="1"/>
</dbReference>
<feature type="domain" description="MGS-like" evidence="11">
    <location>
        <begin position="24"/>
        <end position="171"/>
    </location>
</feature>
<evidence type="ECO:0000256" key="10">
    <source>
        <dbReference type="HAMAP-Rule" id="MF_00139"/>
    </source>
</evidence>
<dbReference type="GO" id="GO:0004643">
    <property type="term" value="F:phosphoribosylaminoimidazolecarboxamide formyltransferase activity"/>
    <property type="evidence" value="ECO:0007669"/>
    <property type="project" value="UniProtKB-UniRule"/>
</dbReference>
<comment type="domain">
    <text evidence="10">The IMP cyclohydrolase activity resides in the N-terminal region.</text>
</comment>
<keyword evidence="6 10" id="KW-0378">Hydrolase</keyword>
<dbReference type="HAMAP" id="MF_00139">
    <property type="entry name" value="PurH"/>
    <property type="match status" value="1"/>
</dbReference>
<protein>
    <recommendedName>
        <fullName evidence="10">Bifunctional purine biosynthesis protein PurH</fullName>
    </recommendedName>
    <domain>
        <recommendedName>
            <fullName evidence="10">Phosphoribosylaminoimidazolecarboxamide formyltransferase</fullName>
            <ecNumber evidence="10">2.1.2.3</ecNumber>
        </recommendedName>
        <alternativeName>
            <fullName evidence="10">AICAR transformylase</fullName>
        </alternativeName>
    </domain>
    <domain>
        <recommendedName>
            <fullName evidence="10">IMP cyclohydrolase</fullName>
            <ecNumber evidence="10">3.5.4.10</ecNumber>
        </recommendedName>
        <alternativeName>
            <fullName evidence="10">ATIC</fullName>
        </alternativeName>
        <alternativeName>
            <fullName evidence="10">IMP synthase</fullName>
        </alternativeName>
        <alternativeName>
            <fullName evidence="10">Inosinicase</fullName>
        </alternativeName>
    </domain>
</protein>
<comment type="catalytic activity">
    <reaction evidence="9 10">
        <text>IMP + H2O = 5-formamido-1-(5-phospho-D-ribosyl)imidazole-4-carboxamide</text>
        <dbReference type="Rhea" id="RHEA:18445"/>
        <dbReference type="ChEBI" id="CHEBI:15377"/>
        <dbReference type="ChEBI" id="CHEBI:58053"/>
        <dbReference type="ChEBI" id="CHEBI:58467"/>
        <dbReference type="EC" id="3.5.4.10"/>
    </reaction>
</comment>
<comment type="pathway">
    <text evidence="2 10">Purine metabolism; IMP biosynthesis via de novo pathway; 5-formamido-1-(5-phospho-D-ribosyl)imidazole-4-carboxamide from 5-amino-1-(5-phospho-D-ribosyl)imidazole-4-carboxamide (10-formyl THF route): step 1/1.</text>
</comment>
<dbReference type="Gene3D" id="3.40.50.1380">
    <property type="entry name" value="Methylglyoxal synthase-like domain"/>
    <property type="match status" value="1"/>
</dbReference>
<dbReference type="NCBIfam" id="TIGR00355">
    <property type="entry name" value="purH"/>
    <property type="match status" value="1"/>
</dbReference>
<evidence type="ECO:0000259" key="11">
    <source>
        <dbReference type="PROSITE" id="PS51855"/>
    </source>
</evidence>
<evidence type="ECO:0000256" key="3">
    <source>
        <dbReference type="ARBA" id="ARBA00007667"/>
    </source>
</evidence>